<sequence>MSYSPLRSRRARRPGRRSTPSCRGGVSSLLRLAQPVASRPSAHGLDVTSWLARAAGVLSPLPAQVLDVRPSEFAPSQWLVGH</sequence>
<keyword evidence="3" id="KW-1185">Reference proteome</keyword>
<dbReference type="KEGG" id="rgu:A4W93_00815"/>
<dbReference type="AlphaFoldDB" id="A0A1W6L2S3"/>
<dbReference type="EMBL" id="CP015118">
    <property type="protein sequence ID" value="ARN18572.1"/>
    <property type="molecule type" value="Genomic_DNA"/>
</dbReference>
<organism evidence="2 3">
    <name type="scientific">Piscinibacter gummiphilus</name>
    <dbReference type="NCBI Taxonomy" id="946333"/>
    <lineage>
        <taxon>Bacteria</taxon>
        <taxon>Pseudomonadati</taxon>
        <taxon>Pseudomonadota</taxon>
        <taxon>Betaproteobacteria</taxon>
        <taxon>Burkholderiales</taxon>
        <taxon>Sphaerotilaceae</taxon>
        <taxon>Piscinibacter</taxon>
    </lineage>
</organism>
<name>A0A1W6L2S3_9BURK</name>
<feature type="region of interest" description="Disordered" evidence="1">
    <location>
        <begin position="1"/>
        <end position="25"/>
    </location>
</feature>
<dbReference type="STRING" id="946333.A4W93_00815"/>
<proteinExistence type="predicted"/>
<dbReference type="RefSeq" id="WP_085748804.1">
    <property type="nucleotide sequence ID" value="NZ_BSPR01000010.1"/>
</dbReference>
<gene>
    <name evidence="2" type="ORF">A4W93_00815</name>
</gene>
<evidence type="ECO:0000313" key="2">
    <source>
        <dbReference type="EMBL" id="ARN18572.1"/>
    </source>
</evidence>
<dbReference type="Proteomes" id="UP000193427">
    <property type="component" value="Chromosome"/>
</dbReference>
<dbReference type="OrthoDB" id="9154563at2"/>
<protein>
    <submittedName>
        <fullName evidence="2">Uncharacterized protein</fullName>
    </submittedName>
</protein>
<reference evidence="2 3" key="1">
    <citation type="submission" date="2016-04" db="EMBL/GenBank/DDBJ databases">
        <title>Complete genome sequence of natural rubber-degrading, novel Gram-negative bacterium, Rhizobacter gummiphilus strain NS21.</title>
        <authorList>
            <person name="Tabata M."/>
            <person name="Kasai D."/>
            <person name="Fukuda M."/>
        </authorList>
    </citation>
    <scope>NUCLEOTIDE SEQUENCE [LARGE SCALE GENOMIC DNA]</scope>
    <source>
        <strain evidence="2 3">NS21</strain>
    </source>
</reference>
<feature type="compositionally biased region" description="Basic residues" evidence="1">
    <location>
        <begin position="7"/>
        <end position="16"/>
    </location>
</feature>
<accession>A0A1W6L2S3</accession>
<evidence type="ECO:0000256" key="1">
    <source>
        <dbReference type="SAM" id="MobiDB-lite"/>
    </source>
</evidence>
<evidence type="ECO:0000313" key="3">
    <source>
        <dbReference type="Proteomes" id="UP000193427"/>
    </source>
</evidence>